<proteinExistence type="predicted"/>
<reference evidence="2" key="1">
    <citation type="journal article" date="2020" name="Stud. Mycol.">
        <title>101 Dothideomycetes genomes: a test case for predicting lifestyles and emergence of pathogens.</title>
        <authorList>
            <person name="Haridas S."/>
            <person name="Albert R."/>
            <person name="Binder M."/>
            <person name="Bloem J."/>
            <person name="Labutti K."/>
            <person name="Salamov A."/>
            <person name="Andreopoulos B."/>
            <person name="Baker S."/>
            <person name="Barry K."/>
            <person name="Bills G."/>
            <person name="Bluhm B."/>
            <person name="Cannon C."/>
            <person name="Castanera R."/>
            <person name="Culley D."/>
            <person name="Daum C."/>
            <person name="Ezra D."/>
            <person name="Gonzalez J."/>
            <person name="Henrissat B."/>
            <person name="Kuo A."/>
            <person name="Liang C."/>
            <person name="Lipzen A."/>
            <person name="Lutzoni F."/>
            <person name="Magnuson J."/>
            <person name="Mondo S."/>
            <person name="Nolan M."/>
            <person name="Ohm R."/>
            <person name="Pangilinan J."/>
            <person name="Park H.-J."/>
            <person name="Ramirez L."/>
            <person name="Alfaro M."/>
            <person name="Sun H."/>
            <person name="Tritt A."/>
            <person name="Yoshinaga Y."/>
            <person name="Zwiers L.-H."/>
            <person name="Turgeon B."/>
            <person name="Goodwin S."/>
            <person name="Spatafora J."/>
            <person name="Crous P."/>
            <person name="Grigoriev I."/>
        </authorList>
    </citation>
    <scope>NUCLEOTIDE SEQUENCE</scope>
    <source>
        <strain evidence="2">CBS 125425</strain>
    </source>
</reference>
<feature type="compositionally biased region" description="Basic and acidic residues" evidence="1">
    <location>
        <begin position="1"/>
        <end position="17"/>
    </location>
</feature>
<feature type="region of interest" description="Disordered" evidence="1">
    <location>
        <begin position="416"/>
        <end position="446"/>
    </location>
</feature>
<gene>
    <name evidence="2" type="ORF">EJ04DRAFT_571456</name>
</gene>
<evidence type="ECO:0000313" key="3">
    <source>
        <dbReference type="Proteomes" id="UP000799444"/>
    </source>
</evidence>
<dbReference type="OrthoDB" id="10251048at2759"/>
<feature type="compositionally biased region" description="Polar residues" evidence="1">
    <location>
        <begin position="101"/>
        <end position="143"/>
    </location>
</feature>
<comment type="caution">
    <text evidence="2">The sequence shown here is derived from an EMBL/GenBank/DDBJ whole genome shotgun (WGS) entry which is preliminary data.</text>
</comment>
<protein>
    <submittedName>
        <fullName evidence="2">Uncharacterized protein</fullName>
    </submittedName>
</protein>
<evidence type="ECO:0000313" key="2">
    <source>
        <dbReference type="EMBL" id="KAF2741350.1"/>
    </source>
</evidence>
<dbReference type="AlphaFoldDB" id="A0A9P4RAU2"/>
<evidence type="ECO:0000256" key="1">
    <source>
        <dbReference type="SAM" id="MobiDB-lite"/>
    </source>
</evidence>
<name>A0A9P4RAU2_9PLEO</name>
<dbReference type="Proteomes" id="UP000799444">
    <property type="component" value="Unassembled WGS sequence"/>
</dbReference>
<feature type="region of interest" description="Disordered" evidence="1">
    <location>
        <begin position="1"/>
        <end position="150"/>
    </location>
</feature>
<accession>A0A9P4RAU2</accession>
<dbReference type="EMBL" id="ML996097">
    <property type="protein sequence ID" value="KAF2741350.1"/>
    <property type="molecule type" value="Genomic_DNA"/>
</dbReference>
<feature type="region of interest" description="Disordered" evidence="1">
    <location>
        <begin position="517"/>
        <end position="541"/>
    </location>
</feature>
<feature type="compositionally biased region" description="Basic residues" evidence="1">
    <location>
        <begin position="34"/>
        <end position="43"/>
    </location>
</feature>
<keyword evidence="3" id="KW-1185">Reference proteome</keyword>
<sequence>MARRFAQRDIRDSEERPVSGPVSLAGLIKLQPNSRKKNNKKWRTPQPSDFGGGDDTANEAADSDHDDISSLSAEFGQQLHFEPNRTASAQPRSSPFDLPPFQTNVRASPLSYQVPASSRRQTTTSMSPTLTRDQSENVNPTDTQHAEADDPVSRLFGKKLPDPIRLQQSVGEFDGQVTFIAHPNRDISAHQWSLSSFQWVNIGYFSQIRDKVEGSLASDRVKGVAAAANTIEYFKAVALQRETDIRENGRPEVTLPDPMSARGDEGLRRPTTTGADRFTPIPTEPLRPQHLAGYVRATPTGITQTPAGPMRTVARDYLEDPFVTPVKAPPPLAPIAQYDGIRKANNTLHGTVGNSGSMDFGYEFPMRSTAAAAAPSKTVSAQIQNFRERERERLHQLQVPSEDTEPPTGLREVEFGEEAGSRHDTSTKGPSMSQSYSSLSPEDVQNRQKLKDQLNTLGAEGEPDRRLGQVDRRVAVPTVHAMVPPSRPVFRPPGFTIANPTGATISAASTLNANATPYTHAPASKQRRGGGSDSDDTAMNPPLAVNLRFSDPDGIRVPPVHEIANGLGQQEPTAQNFKGPFFVDTIPTAHNPTALFAYQEDEGEKLKNWFSDGHRPARQEAYAKSIMATTHPSKDQAPRDFGPIGSGRANDAKYQTLDRLFDTTAFVRLYENLHGYVDEQRSGTRDYFTRHWKRAAPHMCDPTPDGNQSFFENKPSVQTQQNDTVRGQNYAGFGVTPQRNTGFHRPGNFGGSQFHL</sequence>
<feature type="region of interest" description="Disordered" evidence="1">
    <location>
        <begin position="734"/>
        <end position="756"/>
    </location>
</feature>
<feature type="compositionally biased region" description="Low complexity" evidence="1">
    <location>
        <begin position="431"/>
        <end position="440"/>
    </location>
</feature>
<organism evidence="2 3">
    <name type="scientific">Polyplosphaeria fusca</name>
    <dbReference type="NCBI Taxonomy" id="682080"/>
    <lineage>
        <taxon>Eukaryota</taxon>
        <taxon>Fungi</taxon>
        <taxon>Dikarya</taxon>
        <taxon>Ascomycota</taxon>
        <taxon>Pezizomycotina</taxon>
        <taxon>Dothideomycetes</taxon>
        <taxon>Pleosporomycetidae</taxon>
        <taxon>Pleosporales</taxon>
        <taxon>Tetraplosphaeriaceae</taxon>
        <taxon>Polyplosphaeria</taxon>
    </lineage>
</organism>
<feature type="region of interest" description="Disordered" evidence="1">
    <location>
        <begin position="249"/>
        <end position="286"/>
    </location>
</feature>
<feature type="compositionally biased region" description="Basic and acidic residues" evidence="1">
    <location>
        <begin position="416"/>
        <end position="426"/>
    </location>
</feature>